<evidence type="ECO:0000313" key="5">
    <source>
        <dbReference type="EMBL" id="QIS02145.1"/>
    </source>
</evidence>
<dbReference type="AlphaFoldDB" id="A0A6C0QKW3"/>
<dbReference type="InterPro" id="IPR009081">
    <property type="entry name" value="PP-bd_ACP"/>
</dbReference>
<name>A0A6C0QKW3_NOCBR</name>
<evidence type="ECO:0000256" key="2">
    <source>
        <dbReference type="ARBA" id="ARBA00022553"/>
    </source>
</evidence>
<evidence type="ECO:0000259" key="3">
    <source>
        <dbReference type="PROSITE" id="PS50075"/>
    </source>
</evidence>
<dbReference type="EMBL" id="MT023106">
    <property type="protein sequence ID" value="QHZ32175.1"/>
    <property type="molecule type" value="Genomic_DNA"/>
</dbReference>
<dbReference type="EMBL" id="CP046171">
    <property type="protein sequence ID" value="QIS02145.1"/>
    <property type="molecule type" value="Genomic_DNA"/>
</dbReference>
<proteinExistence type="predicted"/>
<keyword evidence="1" id="KW-0596">Phosphopantetheine</keyword>
<dbReference type="Pfam" id="PF00550">
    <property type="entry name" value="PP-binding"/>
    <property type="match status" value="1"/>
</dbReference>
<dbReference type="Proteomes" id="UP000501705">
    <property type="component" value="Chromosome"/>
</dbReference>
<evidence type="ECO:0000313" key="6">
    <source>
        <dbReference type="Proteomes" id="UP000501705"/>
    </source>
</evidence>
<dbReference type="RefSeq" id="WP_167461248.1">
    <property type="nucleotide sequence ID" value="NZ_CP046171.1"/>
</dbReference>
<accession>A0A6C0QKW3</accession>
<evidence type="ECO:0000313" key="4">
    <source>
        <dbReference type="EMBL" id="QHZ32175.1"/>
    </source>
</evidence>
<protein>
    <submittedName>
        <fullName evidence="5">Actinorhodin polyketide synthase</fullName>
    </submittedName>
    <submittedName>
        <fullName evidence="4">Acyl carrier protein</fullName>
    </submittedName>
</protein>
<organism evidence="4">
    <name type="scientific">Nocardia brasiliensis</name>
    <dbReference type="NCBI Taxonomy" id="37326"/>
    <lineage>
        <taxon>Bacteria</taxon>
        <taxon>Bacillati</taxon>
        <taxon>Actinomycetota</taxon>
        <taxon>Actinomycetes</taxon>
        <taxon>Mycobacteriales</taxon>
        <taxon>Nocardiaceae</taxon>
        <taxon>Nocardia</taxon>
    </lineage>
</organism>
<dbReference type="PROSITE" id="PS50075">
    <property type="entry name" value="CARRIER"/>
    <property type="match status" value="1"/>
</dbReference>
<keyword evidence="2" id="KW-0597">Phosphoprotein</keyword>
<gene>
    <name evidence="4" type="primary">brqC</name>
    <name evidence="5" type="ORF">F5X71_07280</name>
</gene>
<evidence type="ECO:0000256" key="1">
    <source>
        <dbReference type="ARBA" id="ARBA00022450"/>
    </source>
</evidence>
<dbReference type="SUPFAM" id="SSF47336">
    <property type="entry name" value="ACP-like"/>
    <property type="match status" value="1"/>
</dbReference>
<dbReference type="Gene3D" id="1.10.1200.10">
    <property type="entry name" value="ACP-like"/>
    <property type="match status" value="1"/>
</dbReference>
<dbReference type="InterPro" id="IPR036736">
    <property type="entry name" value="ACP-like_sf"/>
</dbReference>
<reference evidence="4 6" key="1">
    <citation type="journal article" date="2019" name="ACS Chem. Biol.">
        <title>Identification and Mobilization of a Cryptic Antibiotic Biosynthesis Gene Locus from a Human-Pathogenic Nocardia Isolate.</title>
        <authorList>
            <person name="Herisse M."/>
            <person name="Ishida K."/>
            <person name="Porter J.L."/>
            <person name="Howden B."/>
            <person name="Hertweck C."/>
            <person name="Stinear T.P."/>
            <person name="Pidot S.J."/>
        </authorList>
    </citation>
    <scope>NUCLEOTIDE SEQUENCE</scope>
    <source>
        <strain evidence="4 6">AUSMDU00024985</strain>
    </source>
</reference>
<dbReference type="InterPro" id="IPR006162">
    <property type="entry name" value="Ppantetheine_attach_site"/>
</dbReference>
<sequence>MADGFTLTDLGRIMLEAAGDDGVDFTEPVLDVLFDDLGYDSLALLEASGRIEREFDISLDEDTLLAATTPRALIGAVNARLANAA</sequence>
<dbReference type="PROSITE" id="PS00012">
    <property type="entry name" value="PHOSPHOPANTETHEINE"/>
    <property type="match status" value="1"/>
</dbReference>
<feature type="domain" description="Carrier" evidence="3">
    <location>
        <begin position="4"/>
        <end position="81"/>
    </location>
</feature>